<dbReference type="Proteomes" id="UP000053989">
    <property type="component" value="Unassembled WGS sequence"/>
</dbReference>
<keyword evidence="1" id="KW-0732">Signal</keyword>
<feature type="chain" id="PRO_5002163770" description="Secreted protein" evidence="1">
    <location>
        <begin position="21"/>
        <end position="82"/>
    </location>
</feature>
<accession>A0A0C3EBN6</accession>
<evidence type="ECO:0000256" key="1">
    <source>
        <dbReference type="SAM" id="SignalP"/>
    </source>
</evidence>
<evidence type="ECO:0000313" key="3">
    <source>
        <dbReference type="Proteomes" id="UP000053989"/>
    </source>
</evidence>
<evidence type="ECO:0000313" key="2">
    <source>
        <dbReference type="EMBL" id="KIM65739.1"/>
    </source>
</evidence>
<sequence>MVRFLGVMSLLFSYCALVAADTIPRVPSAETNDLGARLVGRCPYYAQRSALKTKRAATQAHTVATTGMGLVQAVEMGRHACK</sequence>
<evidence type="ECO:0008006" key="4">
    <source>
        <dbReference type="Google" id="ProtNLM"/>
    </source>
</evidence>
<name>A0A0C3EBN6_9AGAM</name>
<dbReference type="InParanoid" id="A0A0C3EBN6"/>
<protein>
    <recommendedName>
        <fullName evidence="4">Secreted protein</fullName>
    </recommendedName>
</protein>
<dbReference type="AlphaFoldDB" id="A0A0C3EBN6"/>
<organism evidence="2 3">
    <name type="scientific">Scleroderma citrinum Foug A</name>
    <dbReference type="NCBI Taxonomy" id="1036808"/>
    <lineage>
        <taxon>Eukaryota</taxon>
        <taxon>Fungi</taxon>
        <taxon>Dikarya</taxon>
        <taxon>Basidiomycota</taxon>
        <taxon>Agaricomycotina</taxon>
        <taxon>Agaricomycetes</taxon>
        <taxon>Agaricomycetidae</taxon>
        <taxon>Boletales</taxon>
        <taxon>Sclerodermatineae</taxon>
        <taxon>Sclerodermataceae</taxon>
        <taxon>Scleroderma</taxon>
    </lineage>
</organism>
<reference evidence="2 3" key="1">
    <citation type="submission" date="2014-04" db="EMBL/GenBank/DDBJ databases">
        <authorList>
            <consortium name="DOE Joint Genome Institute"/>
            <person name="Kuo A."/>
            <person name="Kohler A."/>
            <person name="Nagy L.G."/>
            <person name="Floudas D."/>
            <person name="Copeland A."/>
            <person name="Barry K.W."/>
            <person name="Cichocki N."/>
            <person name="Veneault-Fourrey C."/>
            <person name="LaButti K."/>
            <person name="Lindquist E.A."/>
            <person name="Lipzen A."/>
            <person name="Lundell T."/>
            <person name="Morin E."/>
            <person name="Murat C."/>
            <person name="Sun H."/>
            <person name="Tunlid A."/>
            <person name="Henrissat B."/>
            <person name="Grigoriev I.V."/>
            <person name="Hibbett D.S."/>
            <person name="Martin F."/>
            <person name="Nordberg H.P."/>
            <person name="Cantor M.N."/>
            <person name="Hua S.X."/>
        </authorList>
    </citation>
    <scope>NUCLEOTIDE SEQUENCE [LARGE SCALE GENOMIC DNA]</scope>
    <source>
        <strain evidence="2 3">Foug A</strain>
    </source>
</reference>
<keyword evidence="3" id="KW-1185">Reference proteome</keyword>
<feature type="signal peptide" evidence="1">
    <location>
        <begin position="1"/>
        <end position="20"/>
    </location>
</feature>
<dbReference type="HOGENOM" id="CLU_2559635_0_0_1"/>
<proteinExistence type="predicted"/>
<dbReference type="EMBL" id="KN822020">
    <property type="protein sequence ID" value="KIM65739.1"/>
    <property type="molecule type" value="Genomic_DNA"/>
</dbReference>
<gene>
    <name evidence="2" type="ORF">SCLCIDRAFT_1211709</name>
</gene>
<reference evidence="3" key="2">
    <citation type="submission" date="2015-01" db="EMBL/GenBank/DDBJ databases">
        <title>Evolutionary Origins and Diversification of the Mycorrhizal Mutualists.</title>
        <authorList>
            <consortium name="DOE Joint Genome Institute"/>
            <consortium name="Mycorrhizal Genomics Consortium"/>
            <person name="Kohler A."/>
            <person name="Kuo A."/>
            <person name="Nagy L.G."/>
            <person name="Floudas D."/>
            <person name="Copeland A."/>
            <person name="Barry K.W."/>
            <person name="Cichocki N."/>
            <person name="Veneault-Fourrey C."/>
            <person name="LaButti K."/>
            <person name="Lindquist E.A."/>
            <person name="Lipzen A."/>
            <person name="Lundell T."/>
            <person name="Morin E."/>
            <person name="Murat C."/>
            <person name="Riley R."/>
            <person name="Ohm R."/>
            <person name="Sun H."/>
            <person name="Tunlid A."/>
            <person name="Henrissat B."/>
            <person name="Grigoriev I.V."/>
            <person name="Hibbett D.S."/>
            <person name="Martin F."/>
        </authorList>
    </citation>
    <scope>NUCLEOTIDE SEQUENCE [LARGE SCALE GENOMIC DNA]</scope>
    <source>
        <strain evidence="3">Foug A</strain>
    </source>
</reference>